<reference evidence="1 2" key="1">
    <citation type="submission" date="2020-03" db="EMBL/GenBank/DDBJ databases">
        <title>Draft Genome Sequence of 2-Methylisoborneol Producing Pseudanabaena yagii Strain GIHE-NHR1 Isolated from North Han River in South Korea.</title>
        <authorList>
            <person name="Jeong J."/>
        </authorList>
    </citation>
    <scope>NUCLEOTIDE SEQUENCE [LARGE SCALE GENOMIC DNA]</scope>
    <source>
        <strain evidence="1 2">GIHE-NHR1</strain>
    </source>
</reference>
<sequence length="57" mass="6474">MNMCFEEIGLIGDVHAEADYLEIALHFFQMAQVEKILCVGDIVDLYLAPSYSLRSHL</sequence>
<accession>A0ABX1LVD1</accession>
<dbReference type="SUPFAM" id="SSF56300">
    <property type="entry name" value="Metallo-dependent phosphatases"/>
    <property type="match status" value="1"/>
</dbReference>
<name>A0ABX1LVD1_9CYAN</name>
<evidence type="ECO:0000313" key="2">
    <source>
        <dbReference type="Proteomes" id="UP000738376"/>
    </source>
</evidence>
<dbReference type="EMBL" id="JAAVJL010000001">
    <property type="protein sequence ID" value="NMF58754.1"/>
    <property type="molecule type" value="Genomic_DNA"/>
</dbReference>
<dbReference type="RefSeq" id="WP_169363613.1">
    <property type="nucleotide sequence ID" value="NZ_JAAVJL010000001.1"/>
</dbReference>
<dbReference type="Proteomes" id="UP000738376">
    <property type="component" value="Unassembled WGS sequence"/>
</dbReference>
<proteinExistence type="predicted"/>
<gene>
    <name evidence="1" type="ORF">HC246_12160</name>
</gene>
<protein>
    <submittedName>
        <fullName evidence="1">Metallophosphoesterase family protein</fullName>
    </submittedName>
</protein>
<keyword evidence="2" id="KW-1185">Reference proteome</keyword>
<dbReference type="Gene3D" id="3.60.21.10">
    <property type="match status" value="1"/>
</dbReference>
<dbReference type="InterPro" id="IPR029052">
    <property type="entry name" value="Metallo-depent_PP-like"/>
</dbReference>
<organism evidence="1 2">
    <name type="scientific">Pseudanabaena yagii GIHE-NHR1</name>
    <dbReference type="NCBI Taxonomy" id="2722753"/>
    <lineage>
        <taxon>Bacteria</taxon>
        <taxon>Bacillati</taxon>
        <taxon>Cyanobacteriota</taxon>
        <taxon>Cyanophyceae</taxon>
        <taxon>Pseudanabaenales</taxon>
        <taxon>Pseudanabaenaceae</taxon>
        <taxon>Pseudanabaena</taxon>
        <taxon>Pseudanabaena yagii</taxon>
    </lineage>
</organism>
<comment type="caution">
    <text evidence="1">The sequence shown here is derived from an EMBL/GenBank/DDBJ whole genome shotgun (WGS) entry which is preliminary data.</text>
</comment>
<evidence type="ECO:0000313" key="1">
    <source>
        <dbReference type="EMBL" id="NMF58754.1"/>
    </source>
</evidence>